<evidence type="ECO:0000313" key="2">
    <source>
        <dbReference type="EMBL" id="GAA4190465.1"/>
    </source>
</evidence>
<organism evidence="2 3">
    <name type="scientific">Streptosporangium oxazolinicum</name>
    <dbReference type="NCBI Taxonomy" id="909287"/>
    <lineage>
        <taxon>Bacteria</taxon>
        <taxon>Bacillati</taxon>
        <taxon>Actinomycetota</taxon>
        <taxon>Actinomycetes</taxon>
        <taxon>Streptosporangiales</taxon>
        <taxon>Streptosporangiaceae</taxon>
        <taxon>Streptosporangium</taxon>
    </lineage>
</organism>
<reference evidence="3" key="1">
    <citation type="journal article" date="2019" name="Int. J. Syst. Evol. Microbiol.">
        <title>The Global Catalogue of Microorganisms (GCM) 10K type strain sequencing project: providing services to taxonomists for standard genome sequencing and annotation.</title>
        <authorList>
            <consortium name="The Broad Institute Genomics Platform"/>
            <consortium name="The Broad Institute Genome Sequencing Center for Infectious Disease"/>
            <person name="Wu L."/>
            <person name="Ma J."/>
        </authorList>
    </citation>
    <scope>NUCLEOTIDE SEQUENCE [LARGE SCALE GENOMIC DNA]</scope>
    <source>
        <strain evidence="3">JCM 17388</strain>
    </source>
</reference>
<protein>
    <submittedName>
        <fullName evidence="2">Uncharacterized protein</fullName>
    </submittedName>
</protein>
<accession>A0ABP8AUN9</accession>
<sequence>MGAPGAFRRHRPRRARAGLPTTGGKRAPGQGRHSSLTPVLARAGLPSRLRESVYTAGTADLRENTYPARTADLRENTYPAGTTTLHENAHPSRTTDLRESTYPGKIPGLRENASPSGAAATP</sequence>
<feature type="compositionally biased region" description="Basic residues" evidence="1">
    <location>
        <begin position="7"/>
        <end position="16"/>
    </location>
</feature>
<gene>
    <name evidence="2" type="ORF">GCM10022252_28810</name>
</gene>
<feature type="region of interest" description="Disordered" evidence="1">
    <location>
        <begin position="80"/>
        <end position="122"/>
    </location>
</feature>
<name>A0ABP8AUN9_9ACTN</name>
<feature type="compositionally biased region" description="Basic and acidic residues" evidence="1">
    <location>
        <begin position="87"/>
        <end position="99"/>
    </location>
</feature>
<dbReference type="EMBL" id="BAABAQ010000004">
    <property type="protein sequence ID" value="GAA4190465.1"/>
    <property type="molecule type" value="Genomic_DNA"/>
</dbReference>
<feature type="region of interest" description="Disordered" evidence="1">
    <location>
        <begin position="1"/>
        <end position="39"/>
    </location>
</feature>
<dbReference type="Proteomes" id="UP001501251">
    <property type="component" value="Unassembled WGS sequence"/>
</dbReference>
<proteinExistence type="predicted"/>
<evidence type="ECO:0000256" key="1">
    <source>
        <dbReference type="SAM" id="MobiDB-lite"/>
    </source>
</evidence>
<comment type="caution">
    <text evidence="2">The sequence shown here is derived from an EMBL/GenBank/DDBJ whole genome shotgun (WGS) entry which is preliminary data.</text>
</comment>
<keyword evidence="3" id="KW-1185">Reference proteome</keyword>
<evidence type="ECO:0000313" key="3">
    <source>
        <dbReference type="Proteomes" id="UP001501251"/>
    </source>
</evidence>